<dbReference type="EMBL" id="GBRH01180315">
    <property type="protein sequence ID" value="JAE17581.1"/>
    <property type="molecule type" value="Transcribed_RNA"/>
</dbReference>
<feature type="transmembrane region" description="Helical" evidence="1">
    <location>
        <begin position="6"/>
        <end position="24"/>
    </location>
</feature>
<keyword evidence="1" id="KW-0812">Transmembrane</keyword>
<organism evidence="2">
    <name type="scientific">Arundo donax</name>
    <name type="common">Giant reed</name>
    <name type="synonym">Donax arundinaceus</name>
    <dbReference type="NCBI Taxonomy" id="35708"/>
    <lineage>
        <taxon>Eukaryota</taxon>
        <taxon>Viridiplantae</taxon>
        <taxon>Streptophyta</taxon>
        <taxon>Embryophyta</taxon>
        <taxon>Tracheophyta</taxon>
        <taxon>Spermatophyta</taxon>
        <taxon>Magnoliopsida</taxon>
        <taxon>Liliopsida</taxon>
        <taxon>Poales</taxon>
        <taxon>Poaceae</taxon>
        <taxon>PACMAD clade</taxon>
        <taxon>Arundinoideae</taxon>
        <taxon>Arundineae</taxon>
        <taxon>Arundo</taxon>
    </lineage>
</organism>
<evidence type="ECO:0000313" key="2">
    <source>
        <dbReference type="EMBL" id="JAE17581.1"/>
    </source>
</evidence>
<reference evidence="2" key="2">
    <citation type="journal article" date="2015" name="Data Brief">
        <title>Shoot transcriptome of the giant reed, Arundo donax.</title>
        <authorList>
            <person name="Barrero R.A."/>
            <person name="Guerrero F.D."/>
            <person name="Moolhuijzen P."/>
            <person name="Goolsby J.A."/>
            <person name="Tidwell J."/>
            <person name="Bellgard S.E."/>
            <person name="Bellgard M.I."/>
        </authorList>
    </citation>
    <scope>NUCLEOTIDE SEQUENCE</scope>
    <source>
        <tissue evidence="2">Shoot tissue taken approximately 20 cm above the soil surface</tissue>
    </source>
</reference>
<sequence length="44" mass="5266">MVAMTLYLDISVCITICALPFYCLRQCCLLWLRCLDFMRHEICF</sequence>
<protein>
    <submittedName>
        <fullName evidence="2">Uncharacterized protein</fullName>
    </submittedName>
</protein>
<accession>A0A0A9G4W7</accession>
<dbReference type="AlphaFoldDB" id="A0A0A9G4W7"/>
<evidence type="ECO:0000256" key="1">
    <source>
        <dbReference type="SAM" id="Phobius"/>
    </source>
</evidence>
<proteinExistence type="predicted"/>
<keyword evidence="1" id="KW-0472">Membrane</keyword>
<reference evidence="2" key="1">
    <citation type="submission" date="2014-09" db="EMBL/GenBank/DDBJ databases">
        <authorList>
            <person name="Magalhaes I.L.F."/>
            <person name="Oliveira U."/>
            <person name="Santos F.R."/>
            <person name="Vidigal T.H.D.A."/>
            <person name="Brescovit A.D."/>
            <person name="Santos A.J."/>
        </authorList>
    </citation>
    <scope>NUCLEOTIDE SEQUENCE</scope>
    <source>
        <tissue evidence="2">Shoot tissue taken approximately 20 cm above the soil surface</tissue>
    </source>
</reference>
<keyword evidence="1" id="KW-1133">Transmembrane helix</keyword>
<name>A0A0A9G4W7_ARUDO</name>